<evidence type="ECO:0000313" key="2">
    <source>
        <dbReference type="Ensembl" id="ENSHHUP00000071594.1"/>
    </source>
</evidence>
<dbReference type="SUPFAM" id="SSF50156">
    <property type="entry name" value="PDZ domain-like"/>
    <property type="match status" value="1"/>
</dbReference>
<protein>
    <recommendedName>
        <fullName evidence="1">PDZ domain-containing protein</fullName>
    </recommendedName>
</protein>
<organism evidence="2 3">
    <name type="scientific">Hucho hucho</name>
    <name type="common">huchen</name>
    <dbReference type="NCBI Taxonomy" id="62062"/>
    <lineage>
        <taxon>Eukaryota</taxon>
        <taxon>Metazoa</taxon>
        <taxon>Chordata</taxon>
        <taxon>Craniata</taxon>
        <taxon>Vertebrata</taxon>
        <taxon>Euteleostomi</taxon>
        <taxon>Actinopterygii</taxon>
        <taxon>Neopterygii</taxon>
        <taxon>Teleostei</taxon>
        <taxon>Protacanthopterygii</taxon>
        <taxon>Salmoniformes</taxon>
        <taxon>Salmonidae</taxon>
        <taxon>Salmoninae</taxon>
        <taxon>Hucho</taxon>
    </lineage>
</organism>
<dbReference type="AlphaFoldDB" id="A0A4W5QGJ0"/>
<reference evidence="2" key="3">
    <citation type="submission" date="2025-09" db="UniProtKB">
        <authorList>
            <consortium name="Ensembl"/>
        </authorList>
    </citation>
    <scope>IDENTIFICATION</scope>
</reference>
<dbReference type="PANTHER" id="PTHR46900">
    <property type="entry name" value="TYROSINE-PROTEIN PHOSPHATASE NON-RECEPTOR TYPE 13"/>
    <property type="match status" value="1"/>
</dbReference>
<dbReference type="Proteomes" id="UP000314982">
    <property type="component" value="Unassembled WGS sequence"/>
</dbReference>
<accession>A0A4W5QGJ0</accession>
<dbReference type="InterPro" id="IPR001478">
    <property type="entry name" value="PDZ"/>
</dbReference>
<keyword evidence="3" id="KW-1185">Reference proteome</keyword>
<dbReference type="STRING" id="62062.ENSHHUP00000071594"/>
<dbReference type="InterPro" id="IPR052074">
    <property type="entry name" value="NonRcpt_TyrProt_Phosphatase"/>
</dbReference>
<feature type="domain" description="PDZ" evidence="1">
    <location>
        <begin position="13"/>
        <end position="80"/>
    </location>
</feature>
<evidence type="ECO:0000259" key="1">
    <source>
        <dbReference type="PROSITE" id="PS50106"/>
    </source>
</evidence>
<sequence>LNKNALFSDNTLDVRLKKSLCGLGFIFYISELNSGSDQGSSVVRIKTLFQGQPAQESGQIREGDIILAVNGRLVTGLSYQVRNVFFCTNLFVNPFVKSLCVLGFGVKSLHILTYLAESDI</sequence>
<name>A0A4W5QGJ0_9TELE</name>
<evidence type="ECO:0000313" key="3">
    <source>
        <dbReference type="Proteomes" id="UP000314982"/>
    </source>
</evidence>
<reference evidence="2" key="2">
    <citation type="submission" date="2025-08" db="UniProtKB">
        <authorList>
            <consortium name="Ensembl"/>
        </authorList>
    </citation>
    <scope>IDENTIFICATION</scope>
</reference>
<dbReference type="GeneTree" id="ENSGT00940000181408"/>
<dbReference type="PROSITE" id="PS50106">
    <property type="entry name" value="PDZ"/>
    <property type="match status" value="1"/>
</dbReference>
<dbReference type="Pfam" id="PF00595">
    <property type="entry name" value="PDZ"/>
    <property type="match status" value="1"/>
</dbReference>
<dbReference type="SMART" id="SM00228">
    <property type="entry name" value="PDZ"/>
    <property type="match status" value="1"/>
</dbReference>
<reference evidence="3" key="1">
    <citation type="submission" date="2018-06" db="EMBL/GenBank/DDBJ databases">
        <title>Genome assembly of Danube salmon.</title>
        <authorList>
            <person name="Macqueen D.J."/>
            <person name="Gundappa M.K."/>
        </authorList>
    </citation>
    <scope>NUCLEOTIDE SEQUENCE [LARGE SCALE GENOMIC DNA]</scope>
</reference>
<dbReference type="Ensembl" id="ENSHHUT00000073976.1">
    <property type="protein sequence ID" value="ENSHHUP00000071594.1"/>
    <property type="gene ID" value="ENSHHUG00000042060.1"/>
</dbReference>
<dbReference type="PANTHER" id="PTHR46900:SF4">
    <property type="entry name" value="FERM AND PDZ DOMAIN CONTAINING 2"/>
    <property type="match status" value="1"/>
</dbReference>
<dbReference type="InterPro" id="IPR036034">
    <property type="entry name" value="PDZ_sf"/>
</dbReference>
<dbReference type="Gene3D" id="2.30.42.10">
    <property type="match status" value="1"/>
</dbReference>
<proteinExistence type="predicted"/>